<dbReference type="GO" id="GO:0005794">
    <property type="term" value="C:Golgi apparatus"/>
    <property type="evidence" value="ECO:0007669"/>
    <property type="project" value="TreeGrafter"/>
</dbReference>
<dbReference type="EMBL" id="LK023357">
    <property type="protein sequence ID" value="CDS11912.1"/>
    <property type="molecule type" value="Genomic_DNA"/>
</dbReference>
<sequence length="295" mass="33613">MCILFWTVNNHPKYRFIFASNRDELLDRPTAPAHFWPSPNEHILSGTDLEAGATPSHDGTWLGITRDGRFAALTNYREKKYLGRMSRGALTRDFLQGDNKSAVEYMENLKEQAGEYGGFSLICMNLKGEHHQDMAYFSNREDVQVTLLSQGEIYGLSNSVLDNPWEKVDSGRAIFRDIISQSHLSEEQLIESLFDLLRTTTDSCGSPTMDISQDSAIALEKAKKRIFIPLFLFGKSIYGTRTSTVILVDHQGNTTFIERDHYIADEQEQHEHKDQKAAYKPVVDHGRTFHFNIDS</sequence>
<proteinExistence type="predicted"/>
<protein>
    <submittedName>
        <fullName evidence="1">Uncharacterized protein</fullName>
    </submittedName>
</protein>
<dbReference type="Pfam" id="PF05742">
    <property type="entry name" value="TANGO2"/>
    <property type="match status" value="1"/>
</dbReference>
<dbReference type="GO" id="GO:0007030">
    <property type="term" value="P:Golgi organization"/>
    <property type="evidence" value="ECO:0007669"/>
    <property type="project" value="TreeGrafter"/>
</dbReference>
<dbReference type="PANTHER" id="PTHR17985:SF8">
    <property type="entry name" value="TRANSPORT AND GOLGI ORGANIZATION PROTEIN 2 HOMOLOG"/>
    <property type="match status" value="1"/>
</dbReference>
<gene>
    <name evidence="1" type="ORF">LRAMOSA04108</name>
</gene>
<organism evidence="1">
    <name type="scientific">Lichtheimia ramosa</name>
    <dbReference type="NCBI Taxonomy" id="688394"/>
    <lineage>
        <taxon>Eukaryota</taxon>
        <taxon>Fungi</taxon>
        <taxon>Fungi incertae sedis</taxon>
        <taxon>Mucoromycota</taxon>
        <taxon>Mucoromycotina</taxon>
        <taxon>Mucoromycetes</taxon>
        <taxon>Mucorales</taxon>
        <taxon>Lichtheimiaceae</taxon>
        <taxon>Lichtheimia</taxon>
    </lineage>
</organism>
<dbReference type="GO" id="GO:0009306">
    <property type="term" value="P:protein secretion"/>
    <property type="evidence" value="ECO:0007669"/>
    <property type="project" value="TreeGrafter"/>
</dbReference>
<accession>A0A077WYM8</accession>
<dbReference type="InterPro" id="IPR008551">
    <property type="entry name" value="TANGO2"/>
</dbReference>
<reference evidence="1" key="1">
    <citation type="journal article" date="2014" name="Genome Announc.">
        <title>De novo whole-genome sequence and genome annotation of Lichtheimia ramosa.</title>
        <authorList>
            <person name="Linde J."/>
            <person name="Schwartze V."/>
            <person name="Binder U."/>
            <person name="Lass-Florl C."/>
            <person name="Voigt K."/>
            <person name="Horn F."/>
        </authorList>
    </citation>
    <scope>NUCLEOTIDE SEQUENCE</scope>
    <source>
        <strain evidence="1">JMRC FSU:6197</strain>
    </source>
</reference>
<dbReference type="OrthoDB" id="191601at2759"/>
<evidence type="ECO:0000313" key="1">
    <source>
        <dbReference type="EMBL" id="CDS11912.1"/>
    </source>
</evidence>
<dbReference type="PANTHER" id="PTHR17985">
    <property type="entry name" value="SER/THR-RICH PROTEIN T10 IN DGCR REGION"/>
    <property type="match status" value="1"/>
</dbReference>
<name>A0A077WYM8_9FUNG</name>
<dbReference type="AlphaFoldDB" id="A0A077WYM8"/>